<keyword evidence="3" id="KW-0472">Membrane</keyword>
<evidence type="ECO:0000259" key="4">
    <source>
        <dbReference type="PROSITE" id="PS50038"/>
    </source>
</evidence>
<accession>A0A1X7SSS3</accession>
<dbReference type="InterPro" id="IPR020067">
    <property type="entry name" value="Frizzled_dom"/>
</dbReference>
<keyword evidence="3" id="KW-0812">Transmembrane</keyword>
<name>A0A1X7SSS3_AMPQE</name>
<protein>
    <recommendedName>
        <fullName evidence="4">FZ domain-containing protein</fullName>
    </recommendedName>
</protein>
<feature type="transmembrane region" description="Helical" evidence="3">
    <location>
        <begin position="212"/>
        <end position="238"/>
    </location>
</feature>
<dbReference type="Gene3D" id="1.10.2000.10">
    <property type="entry name" value="Frizzled cysteine-rich domain"/>
    <property type="match status" value="1"/>
</dbReference>
<dbReference type="OrthoDB" id="98077at2759"/>
<keyword evidence="1" id="KW-1015">Disulfide bond</keyword>
<dbReference type="InParanoid" id="A0A1X7SSS3"/>
<dbReference type="PROSITE" id="PS50038">
    <property type="entry name" value="FZ"/>
    <property type="match status" value="1"/>
</dbReference>
<evidence type="ECO:0000256" key="2">
    <source>
        <dbReference type="PROSITE-ProRule" id="PRU00090"/>
    </source>
</evidence>
<comment type="caution">
    <text evidence="2">Lacks conserved residue(s) required for the propagation of feature annotation.</text>
</comment>
<sequence length="254" mass="28203">MVGVSLTLKDSKAGICDDFYIPGTDYVYIPNRRLGGSQNLLRQFSEELYEYIPSIPVRCRDIAIRVLCTHYYLPCGFNGTLHVPLPLCPDVCRYMSETLCPDIWSFFVSFLTSDQIDPEFRNDEGIELPSCNNTNKLIDFFNLTSDCCSNGYVSLPQPTVIKTKGNNATSTPASSVILSATCTTPSTIVTPELTLSSSMVIPSASSFKLISVIIPLAVTISLVLLVVFIAVLFIICFFKRRAKMKQKKIVLHET</sequence>
<evidence type="ECO:0000313" key="5">
    <source>
        <dbReference type="EnsemblMetazoa" id="Aqu2.1.05128_001"/>
    </source>
</evidence>
<dbReference type="EnsemblMetazoa" id="Aqu2.1.05128_001">
    <property type="protein sequence ID" value="Aqu2.1.05128_001"/>
    <property type="gene ID" value="Aqu2.1.05128"/>
</dbReference>
<organism evidence="5">
    <name type="scientific">Amphimedon queenslandica</name>
    <name type="common">Sponge</name>
    <dbReference type="NCBI Taxonomy" id="400682"/>
    <lineage>
        <taxon>Eukaryota</taxon>
        <taxon>Metazoa</taxon>
        <taxon>Porifera</taxon>
        <taxon>Demospongiae</taxon>
        <taxon>Heteroscleromorpha</taxon>
        <taxon>Haplosclerida</taxon>
        <taxon>Niphatidae</taxon>
        <taxon>Amphimedon</taxon>
    </lineage>
</organism>
<feature type="domain" description="FZ" evidence="4">
    <location>
        <begin position="15"/>
        <end position="151"/>
    </location>
</feature>
<proteinExistence type="predicted"/>
<evidence type="ECO:0000256" key="1">
    <source>
        <dbReference type="ARBA" id="ARBA00023157"/>
    </source>
</evidence>
<reference evidence="5" key="1">
    <citation type="submission" date="2017-05" db="UniProtKB">
        <authorList>
            <consortium name="EnsemblMetazoa"/>
        </authorList>
    </citation>
    <scope>IDENTIFICATION</scope>
</reference>
<dbReference type="AlphaFoldDB" id="A0A1X7SSS3"/>
<dbReference type="InterPro" id="IPR036790">
    <property type="entry name" value="Frizzled_dom_sf"/>
</dbReference>
<keyword evidence="3" id="KW-1133">Transmembrane helix</keyword>
<evidence type="ECO:0000256" key="3">
    <source>
        <dbReference type="SAM" id="Phobius"/>
    </source>
</evidence>